<protein>
    <submittedName>
        <fullName evidence="1">Uncharacterized protein</fullName>
    </submittedName>
</protein>
<organism evidence="1 2">
    <name type="scientific">Hyella patelloides LEGE 07179</name>
    <dbReference type="NCBI Taxonomy" id="945734"/>
    <lineage>
        <taxon>Bacteria</taxon>
        <taxon>Bacillati</taxon>
        <taxon>Cyanobacteriota</taxon>
        <taxon>Cyanophyceae</taxon>
        <taxon>Pleurocapsales</taxon>
        <taxon>Hyellaceae</taxon>
        <taxon>Hyella</taxon>
    </lineage>
</organism>
<dbReference type="OrthoDB" id="518237at2"/>
<dbReference type="AlphaFoldDB" id="A0A563VQ04"/>
<evidence type="ECO:0000313" key="2">
    <source>
        <dbReference type="Proteomes" id="UP000320055"/>
    </source>
</evidence>
<name>A0A563VQ04_9CYAN</name>
<dbReference type="RefSeq" id="WP_144871752.1">
    <property type="nucleotide sequence ID" value="NZ_LR213952.1"/>
</dbReference>
<evidence type="ECO:0000313" key="1">
    <source>
        <dbReference type="EMBL" id="VEP13548.1"/>
    </source>
</evidence>
<dbReference type="EMBL" id="CAACVJ010000116">
    <property type="protein sequence ID" value="VEP13548.1"/>
    <property type="molecule type" value="Genomic_DNA"/>
</dbReference>
<accession>A0A563VQ04</accession>
<proteinExistence type="predicted"/>
<reference evidence="1 2" key="1">
    <citation type="submission" date="2019-01" db="EMBL/GenBank/DDBJ databases">
        <authorList>
            <person name="Brito A."/>
        </authorList>
    </citation>
    <scope>NUCLEOTIDE SEQUENCE [LARGE SCALE GENOMIC DNA]</scope>
    <source>
        <strain evidence="1">1</strain>
    </source>
</reference>
<dbReference type="Proteomes" id="UP000320055">
    <property type="component" value="Unassembled WGS sequence"/>
</dbReference>
<keyword evidence="2" id="KW-1185">Reference proteome</keyword>
<gene>
    <name evidence="1" type="ORF">H1P_2020009</name>
</gene>
<sequence length="142" mass="15769">MAQTEITVNVVALEAIETETLRKNYPFGSQAETEYLRKISPQGFGCVPRIRFGGLSGASTQRDIIRRYGDLVGTQLIAETDYTFDLNGRLTDLDTSNSFGAISEAGASAIAFYDYSYDINNRITELQQAKEYLSITMTIQTN</sequence>